<evidence type="ECO:0000256" key="11">
    <source>
        <dbReference type="ARBA" id="ARBA00031061"/>
    </source>
</evidence>
<sequence>MRGLGAIVSYALLCVHVSGTVAENVLDLSAQKWTLSSSALNISVRGKVPSHVHLDLFAAQVIGDPYHGLNDFNLRWIAWNDWTYTAAIRDLISSDQPGIAQYSPQSNTSSTFLLFNGLDTFANISFCGRHVAYTDNQFRQYFFNVTDVLAACNGTSHPELSIFFPSVPVTVNGIANLPDQETWPRLTEIGFEFKNRQFVRKEQSDMGWDWGPAFVPTGIWQKAWIVQLEPEQVHVRNALVDIYRVGQLNNLPPGQTQNWVLNASIDAIGTIPSGSTMTYTVLDIATNQTISSGPLHNVTNTGDVITGTAVLDKSAYKLWWPHGLGEQQLYNLTIDVVSPSGQIAASVTKRTGFRTIILHMGVVTDEELAQGIAPGNHWHFEINGHPFYAKGSNFIPPDAFWPRVTRDRMKQLFSSVIAGNQNMLRVWASGAYSPDFMYDLADEMGILLWSEFEFGDALYPVAPEFLENCRQEANYQVRRINHHPSLAVWAGGNEFENLELWLVNYTSPDQYERFKGEYETMFLGTLLPAVFGNSRSITYMPSSTNNGYLSLNHSSATPLVERYQNLEPGHIYGNTDYYNYAAAQAFNLTSYPVGRFSNEFGFHSMPSVASWRNVLDAEDLHFNSSTIMLRNHHPAAGGLNTSNFANASIGMREMTVAAELYYPIPNKTDPVANFSSWILATQIFQADFYKSQIQFYRAGSGLANRQLGCLYWQLEDIWQAPTWAGIEYEGRWKVLHNVARDIYQPVILAPLWNVTSGLLQLYAVSDLWTEVSGTVTVAWVDWAGNVLPGLLSGGGGGGGGVVPQTLSFTVGALNSSLVATWNITALFPSPVSSNSSTNATRPLLARSRGALLDVPPANNASNALFVATLTATGTPVNQNATRTYTHTNYWTPTPLAKAALVDPGVSVAFDVLSDRFIVVARTGVSMWTWLSAGLDDDVVVNFDENGFLLLKGEVKTVGYTVIGKAQEGWRERVTVKSIWDNTLSN</sequence>
<evidence type="ECO:0000259" key="15">
    <source>
        <dbReference type="Pfam" id="PF22666"/>
    </source>
</evidence>
<evidence type="ECO:0000259" key="13">
    <source>
        <dbReference type="Pfam" id="PF00703"/>
    </source>
</evidence>
<evidence type="ECO:0000256" key="10">
    <source>
        <dbReference type="ARBA" id="ARBA00023295"/>
    </source>
</evidence>
<comment type="similarity">
    <text evidence="3">Belongs to the glycosyl hydrolase 2 family. Beta-mannosidase A subfamily.</text>
</comment>
<evidence type="ECO:0000313" key="16">
    <source>
        <dbReference type="EMBL" id="KAK3685231.1"/>
    </source>
</evidence>
<evidence type="ECO:0000256" key="5">
    <source>
        <dbReference type="ARBA" id="ARBA00012754"/>
    </source>
</evidence>
<comment type="caution">
    <text evidence="16">The sequence shown here is derived from an EMBL/GenBank/DDBJ whole genome shotgun (WGS) entry which is preliminary data.</text>
</comment>
<gene>
    <name evidence="16" type="ORF">B0T22DRAFT_213410</name>
</gene>
<dbReference type="PANTHER" id="PTHR43730">
    <property type="entry name" value="BETA-MANNOSIDASE"/>
    <property type="match status" value="1"/>
</dbReference>
<reference evidence="16" key="1">
    <citation type="journal article" date="2023" name="Mol. Phylogenet. Evol.">
        <title>Genome-scale phylogeny and comparative genomics of the fungal order Sordariales.</title>
        <authorList>
            <person name="Hensen N."/>
            <person name="Bonometti L."/>
            <person name="Westerberg I."/>
            <person name="Brannstrom I.O."/>
            <person name="Guillou S."/>
            <person name="Cros-Aarteil S."/>
            <person name="Calhoun S."/>
            <person name="Haridas S."/>
            <person name="Kuo A."/>
            <person name="Mondo S."/>
            <person name="Pangilinan J."/>
            <person name="Riley R."/>
            <person name="LaButti K."/>
            <person name="Andreopoulos B."/>
            <person name="Lipzen A."/>
            <person name="Chen C."/>
            <person name="Yan M."/>
            <person name="Daum C."/>
            <person name="Ng V."/>
            <person name="Clum A."/>
            <person name="Steindorff A."/>
            <person name="Ohm R.A."/>
            <person name="Martin F."/>
            <person name="Silar P."/>
            <person name="Natvig D.O."/>
            <person name="Lalanne C."/>
            <person name="Gautier V."/>
            <person name="Ament-Velasquez S.L."/>
            <person name="Kruys A."/>
            <person name="Hutchinson M.I."/>
            <person name="Powell A.J."/>
            <person name="Barry K."/>
            <person name="Miller A.N."/>
            <person name="Grigoriev I.V."/>
            <person name="Debuchy R."/>
            <person name="Gladieux P."/>
            <person name="Hiltunen Thoren M."/>
            <person name="Johannesson H."/>
        </authorList>
    </citation>
    <scope>NUCLEOTIDE SEQUENCE</scope>
    <source>
        <strain evidence="16">CBS 314.62</strain>
    </source>
</reference>
<dbReference type="Gene3D" id="2.60.40.10">
    <property type="entry name" value="Immunoglobulins"/>
    <property type="match status" value="3"/>
</dbReference>
<evidence type="ECO:0000256" key="7">
    <source>
        <dbReference type="ARBA" id="ARBA00022525"/>
    </source>
</evidence>
<dbReference type="Gene3D" id="3.20.20.80">
    <property type="entry name" value="Glycosidases"/>
    <property type="match status" value="1"/>
</dbReference>
<dbReference type="EC" id="3.2.1.25" evidence="5"/>
<evidence type="ECO:0000256" key="8">
    <source>
        <dbReference type="ARBA" id="ARBA00022801"/>
    </source>
</evidence>
<proteinExistence type="inferred from homology"/>
<organism evidence="16 17">
    <name type="scientific">Podospora appendiculata</name>
    <dbReference type="NCBI Taxonomy" id="314037"/>
    <lineage>
        <taxon>Eukaryota</taxon>
        <taxon>Fungi</taxon>
        <taxon>Dikarya</taxon>
        <taxon>Ascomycota</taxon>
        <taxon>Pezizomycotina</taxon>
        <taxon>Sordariomycetes</taxon>
        <taxon>Sordariomycetidae</taxon>
        <taxon>Sordariales</taxon>
        <taxon>Podosporaceae</taxon>
        <taxon>Podospora</taxon>
    </lineage>
</organism>
<dbReference type="Pfam" id="PF00703">
    <property type="entry name" value="Glyco_hydro_2"/>
    <property type="match status" value="1"/>
</dbReference>
<dbReference type="Pfam" id="PF22666">
    <property type="entry name" value="Glyco_hydro_2_N2"/>
    <property type="match status" value="1"/>
</dbReference>
<accession>A0AAE1CA77</accession>
<dbReference type="InterPro" id="IPR036156">
    <property type="entry name" value="Beta-gal/glucu_dom_sf"/>
</dbReference>
<name>A0AAE1CA77_9PEZI</name>
<dbReference type="InterPro" id="IPR006102">
    <property type="entry name" value="Ig-like_GH2"/>
</dbReference>
<dbReference type="SUPFAM" id="SSF49303">
    <property type="entry name" value="beta-Galactosidase/glucuronidase domain"/>
    <property type="match status" value="1"/>
</dbReference>
<keyword evidence="12" id="KW-0732">Signal</keyword>
<dbReference type="InterPro" id="IPR017853">
    <property type="entry name" value="GH"/>
</dbReference>
<protein>
    <recommendedName>
        <fullName evidence="6">Beta-mannosidase A</fullName>
        <ecNumber evidence="5">3.2.1.25</ecNumber>
    </recommendedName>
    <alternativeName>
        <fullName evidence="11">Mannanase A</fullName>
    </alternativeName>
</protein>
<comment type="subcellular location">
    <subcellularLocation>
        <location evidence="2">Secreted</location>
    </subcellularLocation>
</comment>
<evidence type="ECO:0000313" key="17">
    <source>
        <dbReference type="Proteomes" id="UP001270362"/>
    </source>
</evidence>
<feature type="chain" id="PRO_5041923344" description="Beta-mannosidase A" evidence="12">
    <location>
        <begin position="23"/>
        <end position="985"/>
    </location>
</feature>
<dbReference type="InterPro" id="IPR008979">
    <property type="entry name" value="Galactose-bd-like_sf"/>
</dbReference>
<feature type="signal peptide" evidence="12">
    <location>
        <begin position="1"/>
        <end position="22"/>
    </location>
</feature>
<dbReference type="Pfam" id="PF17753">
    <property type="entry name" value="Ig_mannosidase"/>
    <property type="match status" value="1"/>
</dbReference>
<evidence type="ECO:0000256" key="6">
    <source>
        <dbReference type="ARBA" id="ARBA00021795"/>
    </source>
</evidence>
<dbReference type="AlphaFoldDB" id="A0AAE1CA77"/>
<comment type="subunit">
    <text evidence="4">Homodimer.</text>
</comment>
<dbReference type="GO" id="GO:0005576">
    <property type="term" value="C:extracellular region"/>
    <property type="evidence" value="ECO:0007669"/>
    <property type="project" value="UniProtKB-SubCell"/>
</dbReference>
<keyword evidence="7" id="KW-0964">Secreted</keyword>
<dbReference type="Gene3D" id="2.60.120.260">
    <property type="entry name" value="Galactose-binding domain-like"/>
    <property type="match status" value="1"/>
</dbReference>
<evidence type="ECO:0000256" key="2">
    <source>
        <dbReference type="ARBA" id="ARBA00004613"/>
    </source>
</evidence>
<keyword evidence="8 16" id="KW-0378">Hydrolase</keyword>
<dbReference type="GO" id="GO:0000272">
    <property type="term" value="P:polysaccharide catabolic process"/>
    <property type="evidence" value="ECO:0007669"/>
    <property type="project" value="UniProtKB-KW"/>
</dbReference>
<dbReference type="GO" id="GO:0006516">
    <property type="term" value="P:glycoprotein catabolic process"/>
    <property type="evidence" value="ECO:0007669"/>
    <property type="project" value="TreeGrafter"/>
</dbReference>
<keyword evidence="9" id="KW-0325">Glycoprotein</keyword>
<dbReference type="SUPFAM" id="SSF49785">
    <property type="entry name" value="Galactose-binding domain-like"/>
    <property type="match status" value="1"/>
</dbReference>
<dbReference type="GO" id="GO:0004567">
    <property type="term" value="F:beta-mannosidase activity"/>
    <property type="evidence" value="ECO:0007669"/>
    <property type="project" value="UniProtKB-EC"/>
</dbReference>
<evidence type="ECO:0000256" key="9">
    <source>
        <dbReference type="ARBA" id="ARBA00023180"/>
    </source>
</evidence>
<feature type="domain" description="Beta-mannosidase-like galactose-binding" evidence="15">
    <location>
        <begin position="33"/>
        <end position="221"/>
    </location>
</feature>
<dbReference type="InterPro" id="IPR041625">
    <property type="entry name" value="Beta-mannosidase_Ig"/>
</dbReference>
<evidence type="ECO:0000256" key="1">
    <source>
        <dbReference type="ARBA" id="ARBA00000829"/>
    </source>
</evidence>
<dbReference type="FunFam" id="3.20.20.80:FF:000084">
    <property type="entry name" value="Beta-mannosidase A"/>
    <property type="match status" value="1"/>
</dbReference>
<comment type="catalytic activity">
    <reaction evidence="1">
        <text>Hydrolysis of terminal, non-reducing beta-D-mannose residues in beta-D-mannosides.</text>
        <dbReference type="EC" id="3.2.1.25"/>
    </reaction>
</comment>
<reference evidence="16" key="2">
    <citation type="submission" date="2023-06" db="EMBL/GenBank/DDBJ databases">
        <authorList>
            <consortium name="Lawrence Berkeley National Laboratory"/>
            <person name="Haridas S."/>
            <person name="Hensen N."/>
            <person name="Bonometti L."/>
            <person name="Westerberg I."/>
            <person name="Brannstrom I.O."/>
            <person name="Guillou S."/>
            <person name="Cros-Aarteil S."/>
            <person name="Calhoun S."/>
            <person name="Kuo A."/>
            <person name="Mondo S."/>
            <person name="Pangilinan J."/>
            <person name="Riley R."/>
            <person name="Labutti K."/>
            <person name="Andreopoulos B."/>
            <person name="Lipzen A."/>
            <person name="Chen C."/>
            <person name="Yanf M."/>
            <person name="Daum C."/>
            <person name="Ng V."/>
            <person name="Clum A."/>
            <person name="Steindorff A."/>
            <person name="Ohm R."/>
            <person name="Martin F."/>
            <person name="Silar P."/>
            <person name="Natvig D."/>
            <person name="Lalanne C."/>
            <person name="Gautier V."/>
            <person name="Ament-Velasquez S.L."/>
            <person name="Kruys A."/>
            <person name="Hutchinson M.I."/>
            <person name="Powell A.J."/>
            <person name="Barry K."/>
            <person name="Miller A.N."/>
            <person name="Grigoriev I.V."/>
            <person name="Debuchy R."/>
            <person name="Gladieux P."/>
            <person name="Thoren M.H."/>
            <person name="Johannesson H."/>
        </authorList>
    </citation>
    <scope>NUCLEOTIDE SEQUENCE</scope>
    <source>
        <strain evidence="16">CBS 314.62</strain>
    </source>
</reference>
<dbReference type="SUPFAM" id="SSF51445">
    <property type="entry name" value="(Trans)glycosidases"/>
    <property type="match status" value="1"/>
</dbReference>
<dbReference type="InterPro" id="IPR050887">
    <property type="entry name" value="Beta-mannosidase_GH2"/>
</dbReference>
<feature type="domain" description="Glycoside hydrolase family 2 immunoglobulin-like beta-sandwich" evidence="13">
    <location>
        <begin position="284"/>
        <end position="354"/>
    </location>
</feature>
<dbReference type="InterPro" id="IPR013783">
    <property type="entry name" value="Ig-like_fold"/>
</dbReference>
<feature type="domain" description="Beta-mannosidase Ig-fold" evidence="14">
    <location>
        <begin position="900"/>
        <end position="981"/>
    </location>
</feature>
<evidence type="ECO:0000256" key="3">
    <source>
        <dbReference type="ARBA" id="ARBA00007483"/>
    </source>
</evidence>
<keyword evidence="17" id="KW-1185">Reference proteome</keyword>
<evidence type="ECO:0000259" key="14">
    <source>
        <dbReference type="Pfam" id="PF17753"/>
    </source>
</evidence>
<evidence type="ECO:0000256" key="4">
    <source>
        <dbReference type="ARBA" id="ARBA00011738"/>
    </source>
</evidence>
<keyword evidence="10" id="KW-0326">Glycosidase</keyword>
<dbReference type="Proteomes" id="UP001270362">
    <property type="component" value="Unassembled WGS sequence"/>
</dbReference>
<dbReference type="InterPro" id="IPR054593">
    <property type="entry name" value="Beta-mannosidase-like_N2"/>
</dbReference>
<dbReference type="EMBL" id="JAULSO010000003">
    <property type="protein sequence ID" value="KAK3685231.1"/>
    <property type="molecule type" value="Genomic_DNA"/>
</dbReference>
<evidence type="ECO:0000256" key="12">
    <source>
        <dbReference type="SAM" id="SignalP"/>
    </source>
</evidence>
<dbReference type="PANTHER" id="PTHR43730:SF5">
    <property type="entry name" value="BETA-MANNOSIDASE A"/>
    <property type="match status" value="1"/>
</dbReference>